<evidence type="ECO:0000256" key="1">
    <source>
        <dbReference type="SAM" id="Phobius"/>
    </source>
</evidence>
<comment type="caution">
    <text evidence="2">The sequence shown here is derived from an EMBL/GenBank/DDBJ whole genome shotgun (WGS) entry which is preliminary data.</text>
</comment>
<keyword evidence="1" id="KW-1133">Transmembrane helix</keyword>
<proteinExistence type="predicted"/>
<sequence>MEQFWSSRCRRLWKRIRSAFNGDRLFTKSSKEKNGDQRMLTAEEPEMEILSNMAGIPANSFIFPLLATISIVLGCGVMPAGQGSTRNFTVNGFTLPVAMAYSRASNVLARVPGITISEAGAIGFVERLVKQTVFDVLDSQARSALLPDAAISIILSQLTVTVIYTPLMCSNVRFGVLDGDNLGMGKSACIIVDSTVTAICTNMDVQERPCAPGPVPRPNGPKITPVPDPLTISRSLSTTNIIMVSWSNAMWQSVVNRAIRMLASGPFGRHFFSATATVSRN</sequence>
<dbReference type="EMBL" id="JAHQIW010004413">
    <property type="protein sequence ID" value="KAJ1362279.1"/>
    <property type="molecule type" value="Genomic_DNA"/>
</dbReference>
<keyword evidence="3" id="KW-1185">Reference proteome</keyword>
<keyword evidence="1" id="KW-0812">Transmembrane</keyword>
<evidence type="ECO:0000313" key="2">
    <source>
        <dbReference type="EMBL" id="KAJ1362279.1"/>
    </source>
</evidence>
<evidence type="ECO:0000313" key="3">
    <source>
        <dbReference type="Proteomes" id="UP001196413"/>
    </source>
</evidence>
<dbReference type="AlphaFoldDB" id="A0AAD5NB40"/>
<gene>
    <name evidence="2" type="ORF">KIN20_021791</name>
</gene>
<name>A0AAD5NB40_PARTN</name>
<accession>A0AAD5NB40</accession>
<protein>
    <submittedName>
        <fullName evidence="2">Uncharacterized protein</fullName>
    </submittedName>
</protein>
<feature type="transmembrane region" description="Helical" evidence="1">
    <location>
        <begin position="61"/>
        <end position="81"/>
    </location>
</feature>
<reference evidence="2" key="1">
    <citation type="submission" date="2021-06" db="EMBL/GenBank/DDBJ databases">
        <title>Parelaphostrongylus tenuis whole genome reference sequence.</title>
        <authorList>
            <person name="Garwood T.J."/>
            <person name="Larsen P.A."/>
            <person name="Fountain-Jones N.M."/>
            <person name="Garbe J.R."/>
            <person name="Macchietto M.G."/>
            <person name="Kania S.A."/>
            <person name="Gerhold R.W."/>
            <person name="Richards J.E."/>
            <person name="Wolf T.M."/>
        </authorList>
    </citation>
    <scope>NUCLEOTIDE SEQUENCE</scope>
    <source>
        <strain evidence="2">MNPRO001-30</strain>
        <tissue evidence="2">Meninges</tissue>
    </source>
</reference>
<dbReference type="Proteomes" id="UP001196413">
    <property type="component" value="Unassembled WGS sequence"/>
</dbReference>
<keyword evidence="1" id="KW-0472">Membrane</keyword>
<organism evidence="2 3">
    <name type="scientific">Parelaphostrongylus tenuis</name>
    <name type="common">Meningeal worm</name>
    <dbReference type="NCBI Taxonomy" id="148309"/>
    <lineage>
        <taxon>Eukaryota</taxon>
        <taxon>Metazoa</taxon>
        <taxon>Ecdysozoa</taxon>
        <taxon>Nematoda</taxon>
        <taxon>Chromadorea</taxon>
        <taxon>Rhabditida</taxon>
        <taxon>Rhabditina</taxon>
        <taxon>Rhabditomorpha</taxon>
        <taxon>Strongyloidea</taxon>
        <taxon>Metastrongylidae</taxon>
        <taxon>Parelaphostrongylus</taxon>
    </lineage>
</organism>